<keyword evidence="3" id="KW-1185">Reference proteome</keyword>
<evidence type="ECO:0000313" key="3">
    <source>
        <dbReference type="Proteomes" id="UP000184694"/>
    </source>
</evidence>
<sequence length="36" mass="4420">MAHKKHERKKELDRRRHRRKKAMKLRIKEAVAAKNA</sequence>
<dbReference type="EMBL" id="FSRG01000004">
    <property type="protein sequence ID" value="SIN97810.1"/>
    <property type="molecule type" value="Genomic_DNA"/>
</dbReference>
<organism evidence="2 3">
    <name type="scientific">Halodesulfovibrio marinisediminis DSM 17456</name>
    <dbReference type="NCBI Taxonomy" id="1121457"/>
    <lineage>
        <taxon>Bacteria</taxon>
        <taxon>Pseudomonadati</taxon>
        <taxon>Thermodesulfobacteriota</taxon>
        <taxon>Desulfovibrionia</taxon>
        <taxon>Desulfovibrionales</taxon>
        <taxon>Desulfovibrionaceae</taxon>
        <taxon>Halodesulfovibrio</taxon>
    </lineage>
</organism>
<gene>
    <name evidence="2" type="ORF">SAMN02745161_1463</name>
</gene>
<dbReference type="AlphaFoldDB" id="A0A1N6FRC6"/>
<proteinExistence type="predicted"/>
<protein>
    <submittedName>
        <fullName evidence="2">Uncharacterized protein</fullName>
    </submittedName>
</protein>
<accession>A0A1N6FRC6</accession>
<feature type="region of interest" description="Disordered" evidence="1">
    <location>
        <begin position="1"/>
        <end position="23"/>
    </location>
</feature>
<name>A0A1N6FRC6_9BACT</name>
<evidence type="ECO:0000313" key="2">
    <source>
        <dbReference type="EMBL" id="SIN97810.1"/>
    </source>
</evidence>
<dbReference type="RefSeq" id="WP_322788046.1">
    <property type="nucleotide sequence ID" value="NZ_FSRG01000004.1"/>
</dbReference>
<evidence type="ECO:0000256" key="1">
    <source>
        <dbReference type="SAM" id="MobiDB-lite"/>
    </source>
</evidence>
<dbReference type="STRING" id="1121457.SAMN02745161_1463"/>
<dbReference type="Proteomes" id="UP000184694">
    <property type="component" value="Unassembled WGS sequence"/>
</dbReference>
<reference evidence="3" key="1">
    <citation type="submission" date="2016-11" db="EMBL/GenBank/DDBJ databases">
        <authorList>
            <person name="Varghese N."/>
            <person name="Submissions S."/>
        </authorList>
    </citation>
    <scope>NUCLEOTIDE SEQUENCE [LARGE SCALE GENOMIC DNA]</scope>
    <source>
        <strain evidence="3">DSM 17456</strain>
    </source>
</reference>